<keyword evidence="2 6" id="KW-0067">ATP-binding</keyword>
<dbReference type="EMBL" id="BNJQ01000008">
    <property type="protein sequence ID" value="GHP04758.1"/>
    <property type="molecule type" value="Genomic_DNA"/>
</dbReference>
<evidence type="ECO:0000256" key="6">
    <source>
        <dbReference type="HAMAP-Rule" id="MF_03157"/>
    </source>
</evidence>
<dbReference type="PANTHER" id="PTHR12592:SF0">
    <property type="entry name" value="ATP-DEPENDENT (S)-NAD(P)H-HYDRATE DEHYDRATASE"/>
    <property type="match status" value="1"/>
</dbReference>
<dbReference type="NCBIfam" id="TIGR00196">
    <property type="entry name" value="yjeF_cterm"/>
    <property type="match status" value="1"/>
</dbReference>
<dbReference type="SUPFAM" id="SSF53448">
    <property type="entry name" value="Nucleotide-diphospho-sugar transferases"/>
    <property type="match status" value="1"/>
</dbReference>
<dbReference type="Pfam" id="PF09837">
    <property type="entry name" value="DUF2064"/>
    <property type="match status" value="1"/>
</dbReference>
<comment type="catalytic activity">
    <reaction evidence="6">
        <text>(6S)-NADHX + ATP = ADP + phosphate + NADH + H(+)</text>
        <dbReference type="Rhea" id="RHEA:19017"/>
        <dbReference type="ChEBI" id="CHEBI:15378"/>
        <dbReference type="ChEBI" id="CHEBI:30616"/>
        <dbReference type="ChEBI" id="CHEBI:43474"/>
        <dbReference type="ChEBI" id="CHEBI:57945"/>
        <dbReference type="ChEBI" id="CHEBI:64074"/>
        <dbReference type="ChEBI" id="CHEBI:456216"/>
        <dbReference type="EC" id="4.2.1.93"/>
    </reaction>
</comment>
<evidence type="ECO:0000256" key="3">
    <source>
        <dbReference type="ARBA" id="ARBA00022857"/>
    </source>
</evidence>
<evidence type="ECO:0000313" key="9">
    <source>
        <dbReference type="Proteomes" id="UP000660262"/>
    </source>
</evidence>
<comment type="function">
    <text evidence="6">Catalyzes the dehydration of the S-form of NAD(P)HX at the expense of ATP, which is converted to ADP. Together with NAD(P)HX epimerase, which catalyzes the epimerization of the S- and R-forms, the enzyme allows the repair of both epimers of NAD(P)HX, a damaged form of NAD(P)H that is a result of enzymatic or heat-dependent hydration.</text>
</comment>
<proteinExistence type="inferred from homology"/>
<feature type="binding site" evidence="6">
    <location>
        <begin position="261"/>
        <end position="270"/>
    </location>
    <ligand>
        <name>ATP</name>
        <dbReference type="ChEBI" id="CHEBI:30616"/>
    </ligand>
</feature>
<feature type="binding site" evidence="6">
    <location>
        <begin position="181"/>
        <end position="187"/>
    </location>
    <ligand>
        <name>(6S)-NADPHX</name>
        <dbReference type="ChEBI" id="CHEBI:64076"/>
    </ligand>
</feature>
<evidence type="ECO:0000256" key="2">
    <source>
        <dbReference type="ARBA" id="ARBA00022840"/>
    </source>
</evidence>
<dbReference type="GO" id="GO:0005524">
    <property type="term" value="F:ATP binding"/>
    <property type="evidence" value="ECO:0007669"/>
    <property type="project" value="UniProtKB-KW"/>
</dbReference>
<keyword evidence="6" id="KW-0597">Phosphoprotein</keyword>
<dbReference type="InterPro" id="IPR029056">
    <property type="entry name" value="Ribokinase-like"/>
</dbReference>
<evidence type="ECO:0000256" key="4">
    <source>
        <dbReference type="ARBA" id="ARBA00023027"/>
    </source>
</evidence>
<evidence type="ECO:0000256" key="5">
    <source>
        <dbReference type="ARBA" id="ARBA00023239"/>
    </source>
</evidence>
<keyword evidence="5 6" id="KW-0456">Lyase</keyword>
<keyword evidence="4 6" id="KW-0520">NAD</keyword>
<keyword evidence="3" id="KW-0521">NADP</keyword>
<dbReference type="HAMAP" id="MF_01965">
    <property type="entry name" value="NADHX_dehydratase"/>
    <property type="match status" value="1"/>
</dbReference>
<reference evidence="8" key="1">
    <citation type="submission" date="2020-10" db="EMBL/GenBank/DDBJ databases">
        <title>Unveiling of a novel bifunctional photoreceptor, Dualchrome1, isolated from a cosmopolitan green alga.</title>
        <authorList>
            <person name="Suzuki S."/>
            <person name="Kawachi M."/>
        </authorList>
    </citation>
    <scope>NUCLEOTIDE SEQUENCE</scope>
    <source>
        <strain evidence="8">NIES 2893</strain>
    </source>
</reference>
<dbReference type="InterPro" id="IPR000631">
    <property type="entry name" value="CARKD"/>
</dbReference>
<gene>
    <name evidence="8" type="ORF">PPROV_000351100</name>
</gene>
<dbReference type="EC" id="4.2.1.93" evidence="6"/>
<evidence type="ECO:0000256" key="1">
    <source>
        <dbReference type="ARBA" id="ARBA00022741"/>
    </source>
</evidence>
<dbReference type="Proteomes" id="UP000660262">
    <property type="component" value="Unassembled WGS sequence"/>
</dbReference>
<dbReference type="Pfam" id="PF01256">
    <property type="entry name" value="Carb_kinase"/>
    <property type="match status" value="1"/>
</dbReference>
<keyword evidence="9" id="KW-1185">Reference proteome</keyword>
<sequence length="565" mass="59707">MKPHVHVLTRTHIAHLIRPTLPPIYDTARAPSLHKGAAGRIAILGGSQDYAGAPYFAAMAALRCGADLAYVFCAPSAAAAIKAYSPELMVTPCEEMEVEAHGATAPGKLVDALPRLHALVVGPGLGRKPQALRCARAAMQAARQHGVPLVVDADGLYALHADGKLDAGILAGYPRAVLTPNAMEVRRLCDAAVASTSSASSDSDSLGKLLSALRSPTAAGEGAGDSIDAPVLCLKGSTDKVLFHVPDEEAWHSVDVDDPRGAPKRCGGQGDILAGCIGTFLGWSKLSTQSQPTSLPAAAVATAAASVVVRSAAERAFARNHRATGTVDILNEVGEAFHLEYDMLEGALSVAAFARYPVPGKCKTRLAASLLSRDDVQSAEIANSLACDVYRSLASRVIAMPCISHVFVSEAQDAERLKEWCADIRGKEHTVPLVVPQVDDKDLGRRMHHALTCMTGSGRAMIVGTDVPGLTAEHVQHAARLLDSHDVVLGPAYDGGYYLVAVKHAPPVELFEGIEWSTSQVREQQVAACLRCGLSVSSEDLPVLRDVDTADDLSEWHDKPEWLVL</sequence>
<dbReference type="PROSITE" id="PS51383">
    <property type="entry name" value="YJEF_C_3"/>
    <property type="match status" value="1"/>
</dbReference>
<feature type="binding site" evidence="6">
    <location>
        <position position="271"/>
    </location>
    <ligand>
        <name>(6S)-NADPHX</name>
        <dbReference type="ChEBI" id="CHEBI:64076"/>
    </ligand>
</feature>
<dbReference type="OrthoDB" id="2018156at2759"/>
<dbReference type="SUPFAM" id="SSF53613">
    <property type="entry name" value="Ribokinase-like"/>
    <property type="match status" value="1"/>
</dbReference>
<dbReference type="PANTHER" id="PTHR12592">
    <property type="entry name" value="ATP-DEPENDENT (S)-NAD(P)H-HYDRATE DEHYDRATASE FAMILY MEMBER"/>
    <property type="match status" value="1"/>
</dbReference>
<protein>
    <recommendedName>
        <fullName evidence="6">ATP-dependent (S)-NAD(P)H-hydrate dehydratase</fullName>
        <ecNumber evidence="6">4.2.1.93</ecNumber>
    </recommendedName>
    <alternativeName>
        <fullName evidence="6">ATP-dependent NAD(P)HX dehydratase</fullName>
    </alternativeName>
</protein>
<dbReference type="NCBIfam" id="TIGR04282">
    <property type="entry name" value="glyco_like_cofC"/>
    <property type="match status" value="1"/>
</dbReference>
<accession>A0A830HDD6</accession>
<comment type="cofactor">
    <cofactor evidence="6">
        <name>Mg(2+)</name>
        <dbReference type="ChEBI" id="CHEBI:18420"/>
    </cofactor>
</comment>
<evidence type="ECO:0000259" key="7">
    <source>
        <dbReference type="PROSITE" id="PS51383"/>
    </source>
</evidence>
<dbReference type="GO" id="GO:0046496">
    <property type="term" value="P:nicotinamide nucleotide metabolic process"/>
    <property type="evidence" value="ECO:0007669"/>
    <property type="project" value="UniProtKB-UniRule"/>
</dbReference>
<feature type="domain" description="YjeF C-terminal" evidence="7">
    <location>
        <begin position="18"/>
        <end position="340"/>
    </location>
</feature>
<dbReference type="GO" id="GO:0110051">
    <property type="term" value="P:metabolite repair"/>
    <property type="evidence" value="ECO:0007669"/>
    <property type="project" value="TreeGrafter"/>
</dbReference>
<comment type="caution">
    <text evidence="8">The sequence shown here is derived from an EMBL/GenBank/DDBJ whole genome shotgun (WGS) entry which is preliminary data.</text>
</comment>
<organism evidence="8 9">
    <name type="scientific">Pycnococcus provasolii</name>
    <dbReference type="NCBI Taxonomy" id="41880"/>
    <lineage>
        <taxon>Eukaryota</taxon>
        <taxon>Viridiplantae</taxon>
        <taxon>Chlorophyta</taxon>
        <taxon>Pseudoscourfieldiophyceae</taxon>
        <taxon>Pseudoscourfieldiales</taxon>
        <taxon>Pycnococcaceae</taxon>
        <taxon>Pycnococcus</taxon>
    </lineage>
</organism>
<dbReference type="CDD" id="cd01171">
    <property type="entry name" value="YXKO-related"/>
    <property type="match status" value="1"/>
</dbReference>
<comment type="similarity">
    <text evidence="6">Belongs to the NnrD/CARKD family.</text>
</comment>
<dbReference type="InterPro" id="IPR029044">
    <property type="entry name" value="Nucleotide-diphossugar_trans"/>
</dbReference>
<dbReference type="GO" id="GO:0047453">
    <property type="term" value="F:ATP-dependent NAD(P)H-hydrate dehydratase activity"/>
    <property type="evidence" value="ECO:0007669"/>
    <property type="project" value="UniProtKB-UniRule"/>
</dbReference>
<dbReference type="Gene3D" id="3.90.550.10">
    <property type="entry name" value="Spore Coat Polysaccharide Biosynthesis Protein SpsA, Chain A"/>
    <property type="match status" value="1"/>
</dbReference>
<dbReference type="AlphaFoldDB" id="A0A830HDD6"/>
<dbReference type="Gene3D" id="3.40.1190.20">
    <property type="match status" value="1"/>
</dbReference>
<dbReference type="InterPro" id="IPR018641">
    <property type="entry name" value="Trfase_1_rSAM/seldom-assoc"/>
</dbReference>
<comment type="catalytic activity">
    <reaction evidence="6">
        <text>(6S)-NADPHX + ATP = ADP + phosphate + NADPH + H(+)</text>
        <dbReference type="Rhea" id="RHEA:32231"/>
        <dbReference type="ChEBI" id="CHEBI:15378"/>
        <dbReference type="ChEBI" id="CHEBI:30616"/>
        <dbReference type="ChEBI" id="CHEBI:43474"/>
        <dbReference type="ChEBI" id="CHEBI:57783"/>
        <dbReference type="ChEBI" id="CHEBI:64076"/>
        <dbReference type="ChEBI" id="CHEBI:456216"/>
        <dbReference type="EC" id="4.2.1.93"/>
    </reaction>
</comment>
<feature type="binding site" evidence="6">
    <location>
        <begin position="235"/>
        <end position="239"/>
    </location>
    <ligand>
        <name>ATP</name>
        <dbReference type="ChEBI" id="CHEBI:30616"/>
    </ligand>
</feature>
<feature type="binding site" evidence="6">
    <location>
        <position position="124"/>
    </location>
    <ligand>
        <name>(6S)-NADPHX</name>
        <dbReference type="ChEBI" id="CHEBI:64076"/>
    </ligand>
</feature>
<keyword evidence="1 6" id="KW-0547">Nucleotide-binding</keyword>
<name>A0A830HDD6_9CHLO</name>
<evidence type="ECO:0000313" key="8">
    <source>
        <dbReference type="EMBL" id="GHP04758.1"/>
    </source>
</evidence>